<organism evidence="2 3">
    <name type="scientific">Solanum commersonii</name>
    <name type="common">Commerson's wild potato</name>
    <name type="synonym">Commerson's nightshade</name>
    <dbReference type="NCBI Taxonomy" id="4109"/>
    <lineage>
        <taxon>Eukaryota</taxon>
        <taxon>Viridiplantae</taxon>
        <taxon>Streptophyta</taxon>
        <taxon>Embryophyta</taxon>
        <taxon>Tracheophyta</taxon>
        <taxon>Spermatophyta</taxon>
        <taxon>Magnoliopsida</taxon>
        <taxon>eudicotyledons</taxon>
        <taxon>Gunneridae</taxon>
        <taxon>Pentapetalae</taxon>
        <taxon>asterids</taxon>
        <taxon>lamiids</taxon>
        <taxon>Solanales</taxon>
        <taxon>Solanaceae</taxon>
        <taxon>Solanoideae</taxon>
        <taxon>Solaneae</taxon>
        <taxon>Solanum</taxon>
    </lineage>
</organism>
<evidence type="ECO:0000313" key="3">
    <source>
        <dbReference type="Proteomes" id="UP000824120"/>
    </source>
</evidence>
<dbReference type="EMBL" id="JACXVP010000001">
    <property type="protein sequence ID" value="KAG5629730.1"/>
    <property type="molecule type" value="Genomic_DNA"/>
</dbReference>
<keyword evidence="1" id="KW-0732">Signal</keyword>
<evidence type="ECO:0000313" key="2">
    <source>
        <dbReference type="EMBL" id="KAG5629730.1"/>
    </source>
</evidence>
<feature type="signal peptide" evidence="1">
    <location>
        <begin position="1"/>
        <end position="19"/>
    </location>
</feature>
<name>A0A9J6AZM0_SOLCO</name>
<gene>
    <name evidence="2" type="ORF">H5410_001447</name>
</gene>
<sequence>MGLGLTLLGLNLMSTHSLGHQSSGLDFVTSLSGKEWRRPTSNLGKMKSFFLQVSQKPSPNLREKYPKKYYSTLEIKMNVQLSKINDKFSIYRLQKIALADLSTKLVNIAE</sequence>
<comment type="caution">
    <text evidence="2">The sequence shown here is derived from an EMBL/GenBank/DDBJ whole genome shotgun (WGS) entry which is preliminary data.</text>
</comment>
<evidence type="ECO:0000256" key="1">
    <source>
        <dbReference type="SAM" id="SignalP"/>
    </source>
</evidence>
<dbReference type="Proteomes" id="UP000824120">
    <property type="component" value="Chromosome 1"/>
</dbReference>
<proteinExistence type="predicted"/>
<keyword evidence="3" id="KW-1185">Reference proteome</keyword>
<feature type="chain" id="PRO_5039910583" evidence="1">
    <location>
        <begin position="20"/>
        <end position="110"/>
    </location>
</feature>
<reference evidence="2 3" key="1">
    <citation type="submission" date="2020-09" db="EMBL/GenBank/DDBJ databases">
        <title>De no assembly of potato wild relative species, Solanum commersonii.</title>
        <authorList>
            <person name="Cho K."/>
        </authorList>
    </citation>
    <scope>NUCLEOTIDE SEQUENCE [LARGE SCALE GENOMIC DNA]</scope>
    <source>
        <strain evidence="2">LZ3.2</strain>
        <tissue evidence="2">Leaf</tissue>
    </source>
</reference>
<dbReference type="AlphaFoldDB" id="A0A9J6AZM0"/>
<protein>
    <submittedName>
        <fullName evidence="2">Uncharacterized protein</fullName>
    </submittedName>
</protein>
<accession>A0A9J6AZM0</accession>